<dbReference type="SMART" id="SM00409">
    <property type="entry name" value="IG"/>
    <property type="match status" value="1"/>
</dbReference>
<dbReference type="CDD" id="cd03518">
    <property type="entry name" value="Link_domain_HAPLN_module_1"/>
    <property type="match status" value="1"/>
</dbReference>
<comment type="caution">
    <text evidence="12">The sequence shown here is derived from an EMBL/GenBank/DDBJ whole genome shotgun (WGS) entry which is preliminary data.</text>
</comment>
<dbReference type="InterPro" id="IPR036179">
    <property type="entry name" value="Ig-like_dom_sf"/>
</dbReference>
<dbReference type="SMART" id="SM00445">
    <property type="entry name" value="LINK"/>
    <property type="match status" value="2"/>
</dbReference>
<dbReference type="FunFam" id="3.10.100.10:FF:000002">
    <property type="entry name" value="Hyaluronan proteoglycan link protein 1"/>
    <property type="match status" value="1"/>
</dbReference>
<dbReference type="GO" id="GO:0005615">
    <property type="term" value="C:extracellular space"/>
    <property type="evidence" value="ECO:0007669"/>
    <property type="project" value="TreeGrafter"/>
</dbReference>
<evidence type="ECO:0000259" key="10">
    <source>
        <dbReference type="PROSITE" id="PS50835"/>
    </source>
</evidence>
<evidence type="ECO:0000256" key="5">
    <source>
        <dbReference type="ARBA" id="ARBA00023157"/>
    </source>
</evidence>
<dbReference type="GO" id="GO:0007155">
    <property type="term" value="P:cell adhesion"/>
    <property type="evidence" value="ECO:0007669"/>
    <property type="project" value="InterPro"/>
</dbReference>
<evidence type="ECO:0000256" key="8">
    <source>
        <dbReference type="ARBA" id="ARBA00038272"/>
    </source>
</evidence>
<name>V8P471_OPHHA</name>
<dbReference type="InterPro" id="IPR013106">
    <property type="entry name" value="Ig_V-set"/>
</dbReference>
<dbReference type="OrthoDB" id="6431884at2759"/>
<dbReference type="InterPro" id="IPR013783">
    <property type="entry name" value="Ig-like_fold"/>
</dbReference>
<evidence type="ECO:0000313" key="12">
    <source>
        <dbReference type="EMBL" id="ETE69359.1"/>
    </source>
</evidence>
<dbReference type="InterPro" id="IPR000538">
    <property type="entry name" value="Link_dom"/>
</dbReference>
<dbReference type="CDD" id="cd03519">
    <property type="entry name" value="Link_domain_HAPLN_module_2"/>
    <property type="match status" value="1"/>
</dbReference>
<dbReference type="EMBL" id="AZIM01000779">
    <property type="protein sequence ID" value="ETE69359.1"/>
    <property type="molecule type" value="Genomic_DNA"/>
</dbReference>
<evidence type="ECO:0000256" key="7">
    <source>
        <dbReference type="ARBA" id="ARBA00023319"/>
    </source>
</evidence>
<feature type="non-terminal residue" evidence="12">
    <location>
        <position position="1"/>
    </location>
</feature>
<dbReference type="Pfam" id="PF00193">
    <property type="entry name" value="Xlink"/>
    <property type="match status" value="2"/>
</dbReference>
<keyword evidence="2" id="KW-0964">Secreted</keyword>
<evidence type="ECO:0000256" key="9">
    <source>
        <dbReference type="PROSITE-ProRule" id="PRU00323"/>
    </source>
</evidence>
<dbReference type="PROSITE" id="PS01241">
    <property type="entry name" value="LINK_1"/>
    <property type="match status" value="2"/>
</dbReference>
<evidence type="ECO:0000256" key="1">
    <source>
        <dbReference type="ARBA" id="ARBA00004498"/>
    </source>
</evidence>
<dbReference type="FunFam" id="3.10.100.10:FF:000001">
    <property type="entry name" value="Hyaluronan proteoglycan link protein 1"/>
    <property type="match status" value="1"/>
</dbReference>
<dbReference type="GO" id="GO:0001501">
    <property type="term" value="P:skeletal system development"/>
    <property type="evidence" value="ECO:0007669"/>
    <property type="project" value="TreeGrafter"/>
</dbReference>
<dbReference type="SUPFAM" id="SSF56436">
    <property type="entry name" value="C-type lectin-like"/>
    <property type="match status" value="2"/>
</dbReference>
<dbReference type="InterPro" id="IPR016187">
    <property type="entry name" value="CTDL_fold"/>
</dbReference>
<dbReference type="PROSITE" id="PS50963">
    <property type="entry name" value="LINK_2"/>
    <property type="match status" value="2"/>
</dbReference>
<accession>V8P471</accession>
<dbReference type="PRINTS" id="PR01265">
    <property type="entry name" value="LINKMODULE"/>
</dbReference>
<dbReference type="SUPFAM" id="SSF48726">
    <property type="entry name" value="Immunoglobulin"/>
    <property type="match status" value="1"/>
</dbReference>
<feature type="domain" description="Ig-like" evidence="10">
    <location>
        <begin position="99"/>
        <end position="220"/>
    </location>
</feature>
<keyword evidence="5 9" id="KW-1015">Disulfide bond</keyword>
<dbReference type="Pfam" id="PF07686">
    <property type="entry name" value="V-set"/>
    <property type="match status" value="1"/>
</dbReference>
<dbReference type="GO" id="GO:0002052">
    <property type="term" value="P:positive regulation of neuroblast proliferation"/>
    <property type="evidence" value="ECO:0007669"/>
    <property type="project" value="TreeGrafter"/>
</dbReference>
<dbReference type="Gene3D" id="3.10.100.10">
    <property type="entry name" value="Mannose-Binding Protein A, subunit A"/>
    <property type="match status" value="2"/>
</dbReference>
<dbReference type="InterPro" id="IPR003599">
    <property type="entry name" value="Ig_sub"/>
</dbReference>
<feature type="domain" description="Link" evidence="11">
    <location>
        <begin position="322"/>
        <end position="397"/>
    </location>
</feature>
<dbReference type="GO" id="GO:0007417">
    <property type="term" value="P:central nervous system development"/>
    <property type="evidence" value="ECO:0007669"/>
    <property type="project" value="TreeGrafter"/>
</dbReference>
<protein>
    <submittedName>
        <fullName evidence="12">Hyaluronan and proteoglycan link protein 3</fullName>
    </submittedName>
</protein>
<keyword evidence="7" id="KW-0393">Immunoglobulin domain</keyword>
<dbReference type="CDD" id="cd05877">
    <property type="entry name" value="Ig_LP_like"/>
    <property type="match status" value="1"/>
</dbReference>
<dbReference type="GO" id="GO:0072534">
    <property type="term" value="C:perineuronal net"/>
    <property type="evidence" value="ECO:0007669"/>
    <property type="project" value="TreeGrafter"/>
</dbReference>
<dbReference type="InterPro" id="IPR016186">
    <property type="entry name" value="C-type_lectin-like/link_sf"/>
</dbReference>
<evidence type="ECO:0000313" key="13">
    <source>
        <dbReference type="Proteomes" id="UP000018936"/>
    </source>
</evidence>
<evidence type="ECO:0000256" key="2">
    <source>
        <dbReference type="ARBA" id="ARBA00022525"/>
    </source>
</evidence>
<evidence type="ECO:0000259" key="11">
    <source>
        <dbReference type="PROSITE" id="PS50963"/>
    </source>
</evidence>
<keyword evidence="6" id="KW-0373">Hyaluronic acid</keyword>
<feature type="disulfide bond" evidence="9">
    <location>
        <begin position="352"/>
        <end position="373"/>
    </location>
</feature>
<dbReference type="AlphaFoldDB" id="V8P471"/>
<dbReference type="Proteomes" id="UP000018936">
    <property type="component" value="Unassembled WGS sequence"/>
</dbReference>
<dbReference type="Gene3D" id="2.60.40.10">
    <property type="entry name" value="Immunoglobulins"/>
    <property type="match status" value="1"/>
</dbReference>
<keyword evidence="4" id="KW-0677">Repeat</keyword>
<comment type="caution">
    <text evidence="9">Lacks conserved residue(s) required for the propagation of feature annotation.</text>
</comment>
<dbReference type="PANTHER" id="PTHR22804:SF40">
    <property type="entry name" value="HYALURONAN AND PROTEOGLYCAN LINK PROTEIN 3"/>
    <property type="match status" value="1"/>
</dbReference>
<keyword evidence="3" id="KW-0272">Extracellular matrix</keyword>
<evidence type="ECO:0000256" key="6">
    <source>
        <dbReference type="ARBA" id="ARBA00023290"/>
    </source>
</evidence>
<keyword evidence="13" id="KW-1185">Reference proteome</keyword>
<comment type="similarity">
    <text evidence="8">Belongs to the HAPLN family.</text>
</comment>
<dbReference type="GO" id="GO:0005540">
    <property type="term" value="F:hyaluronic acid binding"/>
    <property type="evidence" value="ECO:0007669"/>
    <property type="project" value="UniProtKB-KW"/>
</dbReference>
<dbReference type="GO" id="GO:0010001">
    <property type="term" value="P:glial cell differentiation"/>
    <property type="evidence" value="ECO:0007669"/>
    <property type="project" value="TreeGrafter"/>
</dbReference>
<reference evidence="12 13" key="1">
    <citation type="journal article" date="2013" name="Proc. Natl. Acad. Sci. U.S.A.">
        <title>The king cobra genome reveals dynamic gene evolution and adaptation in the snake venom system.</title>
        <authorList>
            <person name="Vonk F.J."/>
            <person name="Casewell N.R."/>
            <person name="Henkel C.V."/>
            <person name="Heimberg A.M."/>
            <person name="Jansen H.J."/>
            <person name="McCleary R.J."/>
            <person name="Kerkkamp H.M."/>
            <person name="Vos R.A."/>
            <person name="Guerreiro I."/>
            <person name="Calvete J.J."/>
            <person name="Wuster W."/>
            <person name="Woods A.E."/>
            <person name="Logan J.M."/>
            <person name="Harrison R.A."/>
            <person name="Castoe T.A."/>
            <person name="de Koning A.P."/>
            <person name="Pollock D.D."/>
            <person name="Yandell M."/>
            <person name="Calderon D."/>
            <person name="Renjifo C."/>
            <person name="Currier R.B."/>
            <person name="Salgado D."/>
            <person name="Pla D."/>
            <person name="Sanz L."/>
            <person name="Hyder A.S."/>
            <person name="Ribeiro J.M."/>
            <person name="Arntzen J.W."/>
            <person name="van den Thillart G.E."/>
            <person name="Boetzer M."/>
            <person name="Pirovano W."/>
            <person name="Dirks R.P."/>
            <person name="Spaink H.P."/>
            <person name="Duboule D."/>
            <person name="McGlinn E."/>
            <person name="Kini R.M."/>
            <person name="Richardson M.K."/>
        </authorList>
    </citation>
    <scope>NUCLEOTIDE SEQUENCE</scope>
    <source>
        <tissue evidence="12">Blood</tissue>
    </source>
</reference>
<sequence length="399" mass="44771">MKLPGLPPESRKGTGGWMETHLSLAGRELLVRKKVLAGINLISNDDVLEWIQDNFEFQNLPEVMLLPLVVMLLQTGSGHGSLPFYNGFYYDGLMNDKGPLNGVRLMVETSDDAISTQRGANVTLPCHYHYAPKLDAPRRIRIKWSKLREDNSKDRDVLVASGRNHRSFGEFRGRTHLQQESSDEASLVINDLRLDDAGKYRCEVIDGLEDESGTVDLELQGVVFPYQSPHGRYKLNFHEAKKICEDQDAVIASFDQLFEAWLDGLDWCNAGWLIDGTAQYPITVPREPCGGNHLQPGIRSYGERHKNLHRFDVFCFSSALKEAKQACQDDQAEIAKVGQLYSAWKFLGLDCCDSGWLADGSVRYPITSPRPNCGPPETGVRSFGFPQTGKFGVYCYKMS</sequence>
<dbReference type="GO" id="GO:0045202">
    <property type="term" value="C:synapse"/>
    <property type="evidence" value="ECO:0007669"/>
    <property type="project" value="TreeGrafter"/>
</dbReference>
<gene>
    <name evidence="12" type="primary">HAPLN3</name>
    <name evidence="12" type="ORF">L345_04836</name>
</gene>
<dbReference type="SMART" id="SM00406">
    <property type="entry name" value="IGv"/>
    <property type="match status" value="1"/>
</dbReference>
<dbReference type="InterPro" id="IPR050691">
    <property type="entry name" value="Hyaluronan_bind_Proteoglycan"/>
</dbReference>
<evidence type="ECO:0000256" key="4">
    <source>
        <dbReference type="ARBA" id="ARBA00022737"/>
    </source>
</evidence>
<dbReference type="PANTHER" id="PTHR22804">
    <property type="entry name" value="AGGRECAN/VERSICAN PROTEOGLYCAN"/>
    <property type="match status" value="1"/>
</dbReference>
<dbReference type="PROSITE" id="PS50835">
    <property type="entry name" value="IG_LIKE"/>
    <property type="match status" value="1"/>
</dbReference>
<feature type="domain" description="Link" evidence="11">
    <location>
        <begin position="222"/>
        <end position="317"/>
    </location>
</feature>
<feature type="disulfide bond" evidence="9">
    <location>
        <begin position="268"/>
        <end position="289"/>
    </location>
</feature>
<dbReference type="InterPro" id="IPR007110">
    <property type="entry name" value="Ig-like_dom"/>
</dbReference>
<evidence type="ECO:0000256" key="3">
    <source>
        <dbReference type="ARBA" id="ARBA00022530"/>
    </source>
</evidence>
<comment type="subcellular location">
    <subcellularLocation>
        <location evidence="1">Secreted</location>
        <location evidence="1">Extracellular space</location>
        <location evidence="1">Extracellular matrix</location>
    </subcellularLocation>
</comment>
<organism evidence="12 13">
    <name type="scientific">Ophiophagus hannah</name>
    <name type="common">King cobra</name>
    <name type="synonym">Naja hannah</name>
    <dbReference type="NCBI Taxonomy" id="8665"/>
    <lineage>
        <taxon>Eukaryota</taxon>
        <taxon>Metazoa</taxon>
        <taxon>Chordata</taxon>
        <taxon>Craniata</taxon>
        <taxon>Vertebrata</taxon>
        <taxon>Euteleostomi</taxon>
        <taxon>Lepidosauria</taxon>
        <taxon>Squamata</taxon>
        <taxon>Bifurcata</taxon>
        <taxon>Unidentata</taxon>
        <taxon>Episquamata</taxon>
        <taxon>Toxicofera</taxon>
        <taxon>Serpentes</taxon>
        <taxon>Colubroidea</taxon>
        <taxon>Elapidae</taxon>
        <taxon>Elapinae</taxon>
        <taxon>Ophiophagus</taxon>
    </lineage>
</organism>
<proteinExistence type="inferred from homology"/>